<dbReference type="RefSeq" id="WP_134435512.1">
    <property type="nucleotide sequence ID" value="NZ_SOML01000001.1"/>
</dbReference>
<evidence type="ECO:0000256" key="1">
    <source>
        <dbReference type="SAM" id="SignalP"/>
    </source>
</evidence>
<keyword evidence="3" id="KW-1185">Reference proteome</keyword>
<sequence length="602" mass="65328">MKKTKLKKLSLFTVLCCLVFFTQNLYSQVGINTESPNRLSELDVQNIVNGTDTIPKGIMVPRITQKLRDQIDVTDKSIANGLFIYNIDEDCYNYYSKEDKEWKSLCGKLGNAQFDPVDCNDITVKGIYIQDKSVDASNYLVIRVNVKKTGNYTINGTTGNGYFFTTSGTVLETGALTIYVPAQGMPNQAQTDYVNLTGITLLNNCQPEIIVKAPTATYTINCSSIVVFGDYYKNEQLNSTHYISVNVNVSNPGTYSITSNSVNGIQFSAEGAFDGKGTKSVKLMGTGTPTVNENFEITITTNTTEGNSQCTTTIPIILPSMKFAVIGNGRYSWSTDSPERTAALNSSNGSFSPNGKVKIKSFTQLWATTNVTTAASWLTNGYSDGSFPDVVLYFAYGASPNLAVTNALVDYINKGGCVIYGSSDNTASAVNILLKGVFGIETAQNQIAGNPIYDNPYPINNLPDDPIINGPFGNIAGKDWGEDNDSNNSIILTSLPSNSVQICSAYNPYGKPSVNPEYSIVWYNDSKNFVYFGDCVATIGTSTGYQNDYPSCYISGIPSSKFYGNYPQPSGAPSKYVYNSALELNALSWAIKKAAISGINPY</sequence>
<dbReference type="STRING" id="1121485.GCA_000426485_00362"/>
<feature type="chain" id="PRO_5021334661" evidence="1">
    <location>
        <begin position="28"/>
        <end position="602"/>
    </location>
</feature>
<reference evidence="2 3" key="1">
    <citation type="submission" date="2019-03" db="EMBL/GenBank/DDBJ databases">
        <title>San Antonio Military Medical Center submission to MRSN (WRAIR), pending publication.</title>
        <authorList>
            <person name="Blyth D.M."/>
            <person name="Mccarthy S.L."/>
            <person name="Schall S.E."/>
            <person name="Stam J.A."/>
            <person name="Ong A.C."/>
            <person name="Mcgann P.T."/>
        </authorList>
    </citation>
    <scope>NUCLEOTIDE SEQUENCE [LARGE SCALE GENOMIC DNA]</scope>
    <source>
        <strain evidence="2 3">MRSN571793</strain>
    </source>
</reference>
<dbReference type="EMBL" id="SOML01000001">
    <property type="protein sequence ID" value="TFD99172.1"/>
    <property type="molecule type" value="Genomic_DNA"/>
</dbReference>
<dbReference type="AlphaFoldDB" id="A0A4Y8LCH6"/>
<protein>
    <submittedName>
        <fullName evidence="2">Uncharacterized protein</fullName>
    </submittedName>
</protein>
<evidence type="ECO:0000313" key="2">
    <source>
        <dbReference type="EMBL" id="TFD99172.1"/>
    </source>
</evidence>
<feature type="signal peptide" evidence="1">
    <location>
        <begin position="1"/>
        <end position="27"/>
    </location>
</feature>
<keyword evidence="1" id="KW-0732">Signal</keyword>
<dbReference type="OrthoDB" id="1377352at2"/>
<accession>A0A4Y8LCH6</accession>
<evidence type="ECO:0000313" key="3">
    <source>
        <dbReference type="Proteomes" id="UP000297861"/>
    </source>
</evidence>
<organism evidence="2 3">
    <name type="scientific">Dysgonomonas capnocytophagoides</name>
    <dbReference type="NCBI Taxonomy" id="45254"/>
    <lineage>
        <taxon>Bacteria</taxon>
        <taxon>Pseudomonadati</taxon>
        <taxon>Bacteroidota</taxon>
        <taxon>Bacteroidia</taxon>
        <taxon>Bacteroidales</taxon>
        <taxon>Dysgonomonadaceae</taxon>
        <taxon>Dysgonomonas</taxon>
    </lineage>
</organism>
<comment type="caution">
    <text evidence="2">The sequence shown here is derived from an EMBL/GenBank/DDBJ whole genome shotgun (WGS) entry which is preliminary data.</text>
</comment>
<dbReference type="Proteomes" id="UP000297861">
    <property type="component" value="Unassembled WGS sequence"/>
</dbReference>
<gene>
    <name evidence="2" type="ORF">E2605_03595</name>
</gene>
<name>A0A4Y8LCH6_9BACT</name>
<proteinExistence type="predicted"/>